<name>A0A9N9A4G9_9GLOM</name>
<organism evidence="1 2">
    <name type="scientific">Racocetra fulgida</name>
    <dbReference type="NCBI Taxonomy" id="60492"/>
    <lineage>
        <taxon>Eukaryota</taxon>
        <taxon>Fungi</taxon>
        <taxon>Fungi incertae sedis</taxon>
        <taxon>Mucoromycota</taxon>
        <taxon>Glomeromycotina</taxon>
        <taxon>Glomeromycetes</taxon>
        <taxon>Diversisporales</taxon>
        <taxon>Gigasporaceae</taxon>
        <taxon>Racocetra</taxon>
    </lineage>
</organism>
<evidence type="ECO:0000313" key="2">
    <source>
        <dbReference type="Proteomes" id="UP000789396"/>
    </source>
</evidence>
<accession>A0A9N9A4G9</accession>
<comment type="caution">
    <text evidence="1">The sequence shown here is derived from an EMBL/GenBank/DDBJ whole genome shotgun (WGS) entry which is preliminary data.</text>
</comment>
<evidence type="ECO:0000313" key="1">
    <source>
        <dbReference type="EMBL" id="CAG8517314.1"/>
    </source>
</evidence>
<keyword evidence="2" id="KW-1185">Reference proteome</keyword>
<proteinExistence type="predicted"/>
<dbReference type="AlphaFoldDB" id="A0A9N9A4G9"/>
<sequence length="45" mass="5079">MVNDLINSQSQIENMKKCCFCQASNIDNKKQICPNCQNKSSIINS</sequence>
<gene>
    <name evidence="1" type="ORF">RFULGI_LOCUS3184</name>
</gene>
<dbReference type="Proteomes" id="UP000789396">
    <property type="component" value="Unassembled WGS sequence"/>
</dbReference>
<protein>
    <submittedName>
        <fullName evidence="1">18081_t:CDS:1</fullName>
    </submittedName>
</protein>
<dbReference type="EMBL" id="CAJVPZ010002663">
    <property type="protein sequence ID" value="CAG8517314.1"/>
    <property type="molecule type" value="Genomic_DNA"/>
</dbReference>
<reference evidence="1" key="1">
    <citation type="submission" date="2021-06" db="EMBL/GenBank/DDBJ databases">
        <authorList>
            <person name="Kallberg Y."/>
            <person name="Tangrot J."/>
            <person name="Rosling A."/>
        </authorList>
    </citation>
    <scope>NUCLEOTIDE SEQUENCE</scope>
    <source>
        <strain evidence="1">IN212</strain>
    </source>
</reference>